<proteinExistence type="predicted"/>
<dbReference type="RefSeq" id="WP_202748685.1">
    <property type="nucleotide sequence ID" value="NZ_JAESWC010000002.1"/>
</dbReference>
<dbReference type="CDD" id="cd02696">
    <property type="entry name" value="MurNAc-LAA"/>
    <property type="match status" value="1"/>
</dbReference>
<keyword evidence="1 3" id="KW-0378">Hydrolase</keyword>
<dbReference type="Proteomes" id="UP000632377">
    <property type="component" value="Unassembled WGS sequence"/>
</dbReference>
<name>A0ABS1T9U5_9CLOT</name>
<dbReference type="Gene3D" id="3.40.630.40">
    <property type="entry name" value="Zn-dependent exopeptidases"/>
    <property type="match status" value="1"/>
</dbReference>
<comment type="caution">
    <text evidence="3">The sequence shown here is derived from an EMBL/GenBank/DDBJ whole genome shotgun (WGS) entry which is preliminary data.</text>
</comment>
<feature type="domain" description="MurNAc-LAA" evidence="2">
    <location>
        <begin position="117"/>
        <end position="224"/>
    </location>
</feature>
<dbReference type="InterPro" id="IPR050695">
    <property type="entry name" value="N-acetylmuramoyl_amidase_3"/>
</dbReference>
<evidence type="ECO:0000313" key="4">
    <source>
        <dbReference type="Proteomes" id="UP000632377"/>
    </source>
</evidence>
<dbReference type="SMART" id="SM00646">
    <property type="entry name" value="Ami_3"/>
    <property type="match status" value="1"/>
</dbReference>
<dbReference type="Pfam" id="PF01520">
    <property type="entry name" value="Amidase_3"/>
    <property type="match status" value="1"/>
</dbReference>
<evidence type="ECO:0000256" key="1">
    <source>
        <dbReference type="ARBA" id="ARBA00022801"/>
    </source>
</evidence>
<dbReference type="InterPro" id="IPR014234">
    <property type="entry name" value="Spore_CwlD"/>
</dbReference>
<dbReference type="InterPro" id="IPR002508">
    <property type="entry name" value="MurNAc-LAA_cat"/>
</dbReference>
<dbReference type="NCBIfam" id="TIGR02883">
    <property type="entry name" value="spore_cwlD"/>
    <property type="match status" value="1"/>
</dbReference>
<gene>
    <name evidence="3" type="primary">cwlD</name>
    <name evidence="3" type="ORF">JK636_10075</name>
</gene>
<dbReference type="PANTHER" id="PTHR30404">
    <property type="entry name" value="N-ACETYLMURAMOYL-L-ALANINE AMIDASE"/>
    <property type="match status" value="1"/>
</dbReference>
<protein>
    <submittedName>
        <fullName evidence="3">N-acetylmuramoyl-L-alanine amidase CwlD</fullName>
        <ecNumber evidence="3">3.5.1.28</ecNumber>
    </submittedName>
</protein>
<dbReference type="GO" id="GO:0008745">
    <property type="term" value="F:N-acetylmuramoyl-L-alanine amidase activity"/>
    <property type="evidence" value="ECO:0007669"/>
    <property type="project" value="UniProtKB-EC"/>
</dbReference>
<dbReference type="PANTHER" id="PTHR30404:SF0">
    <property type="entry name" value="N-ACETYLMURAMOYL-L-ALANINE AMIDASE AMIC"/>
    <property type="match status" value="1"/>
</dbReference>
<evidence type="ECO:0000313" key="3">
    <source>
        <dbReference type="EMBL" id="MBL4936110.1"/>
    </source>
</evidence>
<reference evidence="3 4" key="1">
    <citation type="submission" date="2021-01" db="EMBL/GenBank/DDBJ databases">
        <title>Genome public.</title>
        <authorList>
            <person name="Liu C."/>
            <person name="Sun Q."/>
        </authorList>
    </citation>
    <scope>NUCLEOTIDE SEQUENCE [LARGE SCALE GENOMIC DNA]</scope>
    <source>
        <strain evidence="3 4">YIM B02515</strain>
    </source>
</reference>
<dbReference type="EMBL" id="JAESWC010000002">
    <property type="protein sequence ID" value="MBL4936110.1"/>
    <property type="molecule type" value="Genomic_DNA"/>
</dbReference>
<keyword evidence="4" id="KW-1185">Reference proteome</keyword>
<dbReference type="SUPFAM" id="SSF53187">
    <property type="entry name" value="Zn-dependent exopeptidases"/>
    <property type="match status" value="1"/>
</dbReference>
<evidence type="ECO:0000259" key="2">
    <source>
        <dbReference type="SMART" id="SM00646"/>
    </source>
</evidence>
<accession>A0ABS1T9U5</accession>
<dbReference type="EC" id="3.5.1.28" evidence="3"/>
<organism evidence="3 4">
    <name type="scientific">Clostridium rhizosphaerae</name>
    <dbReference type="NCBI Taxonomy" id="2803861"/>
    <lineage>
        <taxon>Bacteria</taxon>
        <taxon>Bacillati</taxon>
        <taxon>Bacillota</taxon>
        <taxon>Clostridia</taxon>
        <taxon>Eubacteriales</taxon>
        <taxon>Clostridiaceae</taxon>
        <taxon>Clostridium</taxon>
    </lineage>
</organism>
<sequence>MIKYRCTLILVIMILIFCAICSETKAKAEGTVRENKKTILIDAGHGGYDGGAEGKSGIKEKDINLQISLKLKEKLSKNGYNIIMIRDEDKDLLEGKKRGGSKKAEDLANRCKIKEKSDIDMFISIHQNHFPQGQYYGAQVWYSDFKESKLLAHIIQENFRIDLDKNNKRVEKPAKDNYKILRCNDQMPSVIVECGFLSNTEEEIRLKDEKYQEKITDSLVKSINSYFEED</sequence>